<sequence>MRRAVLDGFAVVERGLPSGAQDISHTSSCCVLLTRRPRRKPWPTSRSAANRATATRKAVFWSAVRFFQSRRKWPA</sequence>
<reference evidence="1 2" key="2">
    <citation type="submission" date="2017-02" db="EMBL/GenBank/DDBJ databases">
        <title>Draft genome sequence of Streptomyces phaeoluteigriseus type strain DSM41896.</title>
        <authorList>
            <person name="Salih T.S."/>
            <person name="Algora Gallardo L."/>
            <person name="Melo Santos T."/>
            <person name="Filgueira Martinez S."/>
            <person name="Herron P.R."/>
        </authorList>
    </citation>
    <scope>NUCLEOTIDE SEQUENCE [LARGE SCALE GENOMIC DNA]</scope>
    <source>
        <strain evidence="1 2">DSM 41896</strain>
    </source>
</reference>
<reference evidence="2" key="1">
    <citation type="submission" date="2016-11" db="EMBL/GenBank/DDBJ databases">
        <authorList>
            <person name="Schniete J.K."/>
            <person name="Salih T."/>
            <person name="Algora Gallardo L."/>
            <person name="Martinez Fernandez S."/>
            <person name="Herron P.R."/>
        </authorList>
    </citation>
    <scope>NUCLEOTIDE SEQUENCE [LARGE SCALE GENOMIC DNA]</scope>
    <source>
        <strain evidence="2">DSM 41896</strain>
    </source>
</reference>
<evidence type="ECO:0000313" key="1">
    <source>
        <dbReference type="EMBL" id="OQD54662.1"/>
    </source>
</evidence>
<accession>A0A1V6MQM7</accession>
<dbReference type="AlphaFoldDB" id="A0A1V6MQM7"/>
<organism evidence="1 2">
    <name type="scientific">Streptomyces phaeoluteigriseus</name>
    <dbReference type="NCBI Taxonomy" id="114686"/>
    <lineage>
        <taxon>Bacteria</taxon>
        <taxon>Bacillati</taxon>
        <taxon>Actinomycetota</taxon>
        <taxon>Actinomycetes</taxon>
        <taxon>Kitasatosporales</taxon>
        <taxon>Streptomycetaceae</taxon>
        <taxon>Streptomyces</taxon>
        <taxon>Streptomyces aurantiacus group</taxon>
    </lineage>
</organism>
<dbReference type="Proteomes" id="UP000184286">
    <property type="component" value="Unassembled WGS sequence"/>
</dbReference>
<dbReference type="EMBL" id="MPOH02000015">
    <property type="protein sequence ID" value="OQD54662.1"/>
    <property type="molecule type" value="Genomic_DNA"/>
</dbReference>
<protein>
    <submittedName>
        <fullName evidence="1">Uncharacterized protein</fullName>
    </submittedName>
</protein>
<proteinExistence type="predicted"/>
<comment type="caution">
    <text evidence="1">The sequence shown here is derived from an EMBL/GenBank/DDBJ whole genome shotgun (WGS) entry which is preliminary data.</text>
</comment>
<name>A0A1V6MQM7_9ACTN</name>
<gene>
    <name evidence="1" type="ORF">BM536_022340</name>
</gene>
<evidence type="ECO:0000313" key="2">
    <source>
        <dbReference type="Proteomes" id="UP000184286"/>
    </source>
</evidence>